<dbReference type="SUPFAM" id="SSF158235">
    <property type="entry name" value="SOCS box-like"/>
    <property type="match status" value="1"/>
</dbReference>
<dbReference type="PRINTS" id="PR01415">
    <property type="entry name" value="ANKYRIN"/>
</dbReference>
<keyword evidence="8" id="KW-1185">Reference proteome</keyword>
<keyword evidence="5" id="KW-0812">Transmembrane</keyword>
<reference evidence="7" key="1">
    <citation type="journal article" date="2023" name="Front. Mar. Sci.">
        <title>A new Merluccius polli reference genome to investigate the effects of global change in West African waters.</title>
        <authorList>
            <person name="Mateo J.L."/>
            <person name="Blanco-Fernandez C."/>
            <person name="Garcia-Vazquez E."/>
            <person name="Machado-Schiaffino G."/>
        </authorList>
    </citation>
    <scope>NUCLEOTIDE SEQUENCE</scope>
    <source>
        <strain evidence="7">C29</strain>
        <tissue evidence="7">Fin</tissue>
    </source>
</reference>
<dbReference type="PANTHER" id="PTHR24198">
    <property type="entry name" value="ANKYRIN REPEAT AND PROTEIN KINASE DOMAIN-CONTAINING PROTEIN"/>
    <property type="match status" value="1"/>
</dbReference>
<evidence type="ECO:0000313" key="8">
    <source>
        <dbReference type="Proteomes" id="UP001174136"/>
    </source>
</evidence>
<sequence>MLTWACLKSTIIIIIVVVVIIIIIIIIIIITVIGLEKRRRMDFSESYSDTVSSVAAAARSGRGDAVRRLIRGGCSVDARDNRGWDALHEAAAAGSRECVVELLSAAGSSCGRRSYVNSLTHKGESALYLAAKRGHMAVTRLLLKAHADINQCTDDLSCPLFAAVDGGHKEVVQLLVSKGAEVNGTHTACCWTCLHHAVYKGYRDIVCILICVCHLEAVDDHNITPLFVAAQYGRHECLEILVGAGADVNAQADDLATPLMLASQEGHERCVEILVEHGADPNLACSREWPQLPIHAAAEFGHCRILERLMAITDRVCDQGEGMVSPLYMAVKKPSQSMALLLREGYSPDGQDCNHILGFRSPLSFSLSLTPTAGARLNEDDWMHALALENTELLELILQHRRIPDPGQRSGAPVASDRPPGAAVLLSLGELRGLVCVALSAVRHAPRWLPRLLQAGLEPSLLLQPNMLEDADGDVLNYLLAFVNWSTLCPPLKLILDHRLEAKSWSPHACFESVPCLSHLCRLKVREVMGWAASSTTAAVQQLPVPSLLHHYLQFSEIQPPPGVGPVYPIPRHLMTLDLIEYYRQTHMHRHVL</sequence>
<dbReference type="PROSITE" id="PS50297">
    <property type="entry name" value="ANK_REP_REGION"/>
    <property type="match status" value="4"/>
</dbReference>
<dbReference type="InterPro" id="IPR036036">
    <property type="entry name" value="SOCS_box-like_dom_sf"/>
</dbReference>
<evidence type="ECO:0000259" key="6">
    <source>
        <dbReference type="PROSITE" id="PS50225"/>
    </source>
</evidence>
<evidence type="ECO:0000256" key="3">
    <source>
        <dbReference type="ARBA" id="ARBA00023043"/>
    </source>
</evidence>
<dbReference type="EMBL" id="JAOPHQ010005411">
    <property type="protein sequence ID" value="KAK0135691.1"/>
    <property type="molecule type" value="Genomic_DNA"/>
</dbReference>
<keyword evidence="5" id="KW-1133">Transmembrane helix</keyword>
<proteinExistence type="predicted"/>
<dbReference type="GO" id="GO:0005737">
    <property type="term" value="C:cytoplasm"/>
    <property type="evidence" value="ECO:0007669"/>
    <property type="project" value="TreeGrafter"/>
</dbReference>
<protein>
    <submittedName>
        <fullName evidence="7">Ankyrin repeat and SOCS box protein 3</fullName>
    </submittedName>
</protein>
<dbReference type="InterPro" id="IPR036770">
    <property type="entry name" value="Ankyrin_rpt-contain_sf"/>
</dbReference>
<evidence type="ECO:0000256" key="2">
    <source>
        <dbReference type="ARBA" id="ARBA00022737"/>
    </source>
</evidence>
<keyword evidence="5" id="KW-0472">Membrane</keyword>
<dbReference type="Pfam" id="PF12796">
    <property type="entry name" value="Ank_2"/>
    <property type="match status" value="3"/>
</dbReference>
<keyword evidence="2" id="KW-0677">Repeat</keyword>
<dbReference type="Proteomes" id="UP001174136">
    <property type="component" value="Unassembled WGS sequence"/>
</dbReference>
<dbReference type="Gene3D" id="1.10.750.20">
    <property type="entry name" value="SOCS box"/>
    <property type="match status" value="1"/>
</dbReference>
<dbReference type="Gene3D" id="1.25.40.20">
    <property type="entry name" value="Ankyrin repeat-containing domain"/>
    <property type="match status" value="2"/>
</dbReference>
<feature type="domain" description="SOCS box" evidence="6">
    <location>
        <begin position="517"/>
        <end position="559"/>
    </location>
</feature>
<feature type="repeat" description="ANK" evidence="4">
    <location>
        <begin position="122"/>
        <end position="154"/>
    </location>
</feature>
<dbReference type="Pfam" id="PF07525">
    <property type="entry name" value="SOCS_box"/>
    <property type="match status" value="1"/>
</dbReference>
<dbReference type="SUPFAM" id="SSF48403">
    <property type="entry name" value="Ankyrin repeat"/>
    <property type="match status" value="1"/>
</dbReference>
<dbReference type="InterPro" id="IPR002110">
    <property type="entry name" value="Ankyrin_rpt"/>
</dbReference>
<comment type="pathway">
    <text evidence="1">Protein modification; protein ubiquitination.</text>
</comment>
<dbReference type="PROSITE" id="PS50088">
    <property type="entry name" value="ANK_REPEAT"/>
    <property type="match status" value="4"/>
</dbReference>
<name>A0AA47NRI5_MERPO</name>
<dbReference type="InterPro" id="IPR001496">
    <property type="entry name" value="SOCS_box"/>
</dbReference>
<feature type="transmembrane region" description="Helical" evidence="5">
    <location>
        <begin position="12"/>
        <end position="35"/>
    </location>
</feature>
<evidence type="ECO:0000256" key="4">
    <source>
        <dbReference type="PROSITE-ProRule" id="PRU00023"/>
    </source>
</evidence>
<comment type="caution">
    <text evidence="7">The sequence shown here is derived from an EMBL/GenBank/DDBJ whole genome shotgun (WGS) entry which is preliminary data.</text>
</comment>
<gene>
    <name evidence="7" type="primary">ASB3_2</name>
    <name evidence="7" type="ORF">N1851_028449</name>
</gene>
<keyword evidence="3 4" id="KW-0040">ANK repeat</keyword>
<evidence type="ECO:0000313" key="7">
    <source>
        <dbReference type="EMBL" id="KAK0135691.1"/>
    </source>
</evidence>
<dbReference type="SMART" id="SM00248">
    <property type="entry name" value="ANK"/>
    <property type="match status" value="7"/>
</dbReference>
<dbReference type="SMART" id="SM00969">
    <property type="entry name" value="SOCS_box"/>
    <property type="match status" value="1"/>
</dbReference>
<feature type="repeat" description="ANK" evidence="4">
    <location>
        <begin position="221"/>
        <end position="253"/>
    </location>
</feature>
<dbReference type="PROSITE" id="PS50225">
    <property type="entry name" value="SOCS"/>
    <property type="match status" value="1"/>
</dbReference>
<evidence type="ECO:0000256" key="5">
    <source>
        <dbReference type="SAM" id="Phobius"/>
    </source>
</evidence>
<evidence type="ECO:0000256" key="1">
    <source>
        <dbReference type="ARBA" id="ARBA00004906"/>
    </source>
</evidence>
<dbReference type="AlphaFoldDB" id="A0AA47NRI5"/>
<feature type="repeat" description="ANK" evidence="4">
    <location>
        <begin position="254"/>
        <end position="286"/>
    </location>
</feature>
<accession>A0AA47NRI5</accession>
<dbReference type="GO" id="GO:0035556">
    <property type="term" value="P:intracellular signal transduction"/>
    <property type="evidence" value="ECO:0007669"/>
    <property type="project" value="InterPro"/>
</dbReference>
<organism evidence="7 8">
    <name type="scientific">Merluccius polli</name>
    <name type="common">Benguela hake</name>
    <name type="synonym">Merluccius cadenati</name>
    <dbReference type="NCBI Taxonomy" id="89951"/>
    <lineage>
        <taxon>Eukaryota</taxon>
        <taxon>Metazoa</taxon>
        <taxon>Chordata</taxon>
        <taxon>Craniata</taxon>
        <taxon>Vertebrata</taxon>
        <taxon>Euteleostomi</taxon>
        <taxon>Actinopterygii</taxon>
        <taxon>Neopterygii</taxon>
        <taxon>Teleostei</taxon>
        <taxon>Neoteleostei</taxon>
        <taxon>Acanthomorphata</taxon>
        <taxon>Zeiogadaria</taxon>
        <taxon>Gadariae</taxon>
        <taxon>Gadiformes</taxon>
        <taxon>Gadoidei</taxon>
        <taxon>Merlucciidae</taxon>
        <taxon>Merluccius</taxon>
    </lineage>
</organism>
<dbReference type="PANTHER" id="PTHR24198:SF184">
    <property type="entry name" value="ANKYRIN REPEAT AND SOCS BOX CONTAINING 3"/>
    <property type="match status" value="1"/>
</dbReference>
<feature type="repeat" description="ANK" evidence="4">
    <location>
        <begin position="155"/>
        <end position="187"/>
    </location>
</feature>